<protein>
    <submittedName>
        <fullName evidence="1">Uncharacterized protein</fullName>
    </submittedName>
</protein>
<dbReference type="Proteomes" id="UP000255193">
    <property type="component" value="Unassembled WGS sequence"/>
</dbReference>
<sequence length="37" mass="4115">MSLTNSNKLGVESLVNTFVPFIFLITEVTQPFKKALS</sequence>
<dbReference type="AlphaFoldDB" id="A0A378Q496"/>
<dbReference type="EMBL" id="UGQA01000001">
    <property type="protein sequence ID" value="STY95244.1"/>
    <property type="molecule type" value="Genomic_DNA"/>
</dbReference>
<proteinExistence type="predicted"/>
<organism evidence="1 2">
    <name type="scientific">Faucicola atlantae</name>
    <dbReference type="NCBI Taxonomy" id="34059"/>
    <lineage>
        <taxon>Bacteria</taxon>
        <taxon>Pseudomonadati</taxon>
        <taxon>Pseudomonadota</taxon>
        <taxon>Gammaproteobacteria</taxon>
        <taxon>Moraxellales</taxon>
        <taxon>Moraxellaceae</taxon>
        <taxon>Faucicola</taxon>
    </lineage>
</organism>
<gene>
    <name evidence="1" type="ORF">NCTC11091_01037</name>
</gene>
<name>A0A378Q496_9GAMM</name>
<evidence type="ECO:0000313" key="2">
    <source>
        <dbReference type="Proteomes" id="UP000255193"/>
    </source>
</evidence>
<reference evidence="1 2" key="1">
    <citation type="submission" date="2018-06" db="EMBL/GenBank/DDBJ databases">
        <authorList>
            <consortium name="Pathogen Informatics"/>
            <person name="Doyle S."/>
        </authorList>
    </citation>
    <scope>NUCLEOTIDE SEQUENCE [LARGE SCALE GENOMIC DNA]</scope>
    <source>
        <strain evidence="1 2">NCTC11091</strain>
    </source>
</reference>
<accession>A0A378Q496</accession>
<evidence type="ECO:0000313" key="1">
    <source>
        <dbReference type="EMBL" id="STY95244.1"/>
    </source>
</evidence>